<evidence type="ECO:0000313" key="3">
    <source>
        <dbReference type="Proteomes" id="UP000323708"/>
    </source>
</evidence>
<comment type="caution">
    <text evidence="2">The sequence shown here is derived from an EMBL/GenBank/DDBJ whole genome shotgun (WGS) entry which is preliminary data.</text>
</comment>
<feature type="signal peptide" evidence="1">
    <location>
        <begin position="1"/>
        <end position="24"/>
    </location>
</feature>
<evidence type="ECO:0000313" key="2">
    <source>
        <dbReference type="EMBL" id="KAA1188999.1"/>
    </source>
</evidence>
<dbReference type="Proteomes" id="UP000323708">
    <property type="component" value="Unassembled WGS sequence"/>
</dbReference>
<proteinExistence type="predicted"/>
<organism evidence="2 3">
    <name type="scientific">Pseudohalioglobus sediminis</name>
    <dbReference type="NCBI Taxonomy" id="2606449"/>
    <lineage>
        <taxon>Bacteria</taxon>
        <taxon>Pseudomonadati</taxon>
        <taxon>Pseudomonadota</taxon>
        <taxon>Gammaproteobacteria</taxon>
        <taxon>Cellvibrionales</taxon>
        <taxon>Halieaceae</taxon>
        <taxon>Pseudohalioglobus</taxon>
    </lineage>
</organism>
<evidence type="ECO:0000256" key="1">
    <source>
        <dbReference type="SAM" id="SignalP"/>
    </source>
</evidence>
<dbReference type="AlphaFoldDB" id="A0A5B0WT18"/>
<gene>
    <name evidence="2" type="ORF">F0M18_17505</name>
</gene>
<keyword evidence="1" id="KW-0732">Signal</keyword>
<name>A0A5B0WT18_9GAMM</name>
<reference evidence="2 3" key="1">
    <citation type="submission" date="2019-09" db="EMBL/GenBank/DDBJ databases">
        <authorList>
            <person name="Chen X.-Y."/>
        </authorList>
    </citation>
    <scope>NUCLEOTIDE SEQUENCE [LARGE SCALE GENOMIC DNA]</scope>
    <source>
        <strain evidence="2 3">NY5</strain>
    </source>
</reference>
<keyword evidence="3" id="KW-1185">Reference proteome</keyword>
<protein>
    <recommendedName>
        <fullName evidence="4">TonB C-terminal domain-containing protein</fullName>
    </recommendedName>
</protein>
<dbReference type="EMBL" id="VTUX01000009">
    <property type="protein sequence ID" value="KAA1188999.1"/>
    <property type="molecule type" value="Genomic_DNA"/>
</dbReference>
<sequence length="414" mass="46122">MSKTSITALWSCIVLLAGTMSVHAAANSAIPETAAAEPLMPSPRDEALTAEEYRALVTDLESSAGAYASQLPESLFSLGVSLQSEGEHRAAIAAFKRGVHLARINDGLYCEQQVPMLQREIASHLALGQYAEADERQSYLYRVQMRAVENGKARAQAFMQQAHWQYTAYRLDLDGQGFARLMSMWDLYRLALNDIAGREGQASPALLEPLEGMLLAQYLIADQEPQGINGYQANIDNFSMQQQMNRFNAYRGQSYKKGQAVIQAIYDIQRAEHGEHSLETAQARRMLGDWKLWHGERESAMRAYREAIAELTPRDDAEEMIGTLFGKPVPLPDVAGASQLPPEADAGENSLQLRFTVNQRGKVEELERVDDNELDDAAANRLMRTLRKTPFRPRFALGEPQVTEAVTRSYAIQP</sequence>
<accession>A0A5B0WT18</accession>
<evidence type="ECO:0008006" key="4">
    <source>
        <dbReference type="Google" id="ProtNLM"/>
    </source>
</evidence>
<dbReference type="RefSeq" id="WP_149612761.1">
    <property type="nucleotide sequence ID" value="NZ_VTUX01000009.1"/>
</dbReference>
<feature type="chain" id="PRO_5022807677" description="TonB C-terminal domain-containing protein" evidence="1">
    <location>
        <begin position="25"/>
        <end position="414"/>
    </location>
</feature>